<accession>A0A1I8NVH2</accession>
<feature type="domain" description="Methyltransferase type 11" evidence="1">
    <location>
        <begin position="41"/>
        <end position="139"/>
    </location>
</feature>
<dbReference type="Pfam" id="PF08241">
    <property type="entry name" value="Methyltransf_11"/>
    <property type="match status" value="1"/>
</dbReference>
<dbReference type="PANTHER" id="PTHR43861">
    <property type="entry name" value="TRANS-ACONITATE 2-METHYLTRANSFERASE-RELATED"/>
    <property type="match status" value="1"/>
</dbReference>
<evidence type="ECO:0000259" key="1">
    <source>
        <dbReference type="Pfam" id="PF08241"/>
    </source>
</evidence>
<dbReference type="AlphaFoldDB" id="A0A1I8NVH2"/>
<dbReference type="GO" id="GO:0008757">
    <property type="term" value="F:S-adenosylmethionine-dependent methyltransferase activity"/>
    <property type="evidence" value="ECO:0007669"/>
    <property type="project" value="InterPro"/>
</dbReference>
<evidence type="ECO:0000313" key="2">
    <source>
        <dbReference type="EnsemblMetazoa" id="SCAU002383-PB"/>
    </source>
</evidence>
<protein>
    <recommendedName>
        <fullName evidence="1">Methyltransferase type 11 domain-containing protein</fullName>
    </recommendedName>
</protein>
<dbReference type="PANTHER" id="PTHR43861:SF1">
    <property type="entry name" value="TRANS-ACONITATE 2-METHYLTRANSFERASE"/>
    <property type="match status" value="1"/>
</dbReference>
<dbReference type="STRING" id="35570.A0A1I8NVH2"/>
<dbReference type="VEuPathDB" id="VectorBase:SCAU002383"/>
<proteinExistence type="predicted"/>
<dbReference type="EnsemblMetazoa" id="SCAU002383-RB">
    <property type="protein sequence ID" value="SCAU002383-PB"/>
    <property type="gene ID" value="SCAU002383"/>
</dbReference>
<keyword evidence="3" id="KW-1185">Reference proteome</keyword>
<dbReference type="InterPro" id="IPR029063">
    <property type="entry name" value="SAM-dependent_MTases_sf"/>
</dbReference>
<dbReference type="InterPro" id="IPR013216">
    <property type="entry name" value="Methyltransf_11"/>
</dbReference>
<organism evidence="2 3">
    <name type="scientific">Stomoxys calcitrans</name>
    <name type="common">Stable fly</name>
    <name type="synonym">Conops calcitrans</name>
    <dbReference type="NCBI Taxonomy" id="35570"/>
    <lineage>
        <taxon>Eukaryota</taxon>
        <taxon>Metazoa</taxon>
        <taxon>Ecdysozoa</taxon>
        <taxon>Arthropoda</taxon>
        <taxon>Hexapoda</taxon>
        <taxon>Insecta</taxon>
        <taxon>Pterygota</taxon>
        <taxon>Neoptera</taxon>
        <taxon>Endopterygota</taxon>
        <taxon>Diptera</taxon>
        <taxon>Brachycera</taxon>
        <taxon>Muscomorpha</taxon>
        <taxon>Muscoidea</taxon>
        <taxon>Muscidae</taxon>
        <taxon>Stomoxys</taxon>
    </lineage>
</organism>
<dbReference type="Gene3D" id="3.40.50.150">
    <property type="entry name" value="Vaccinia Virus protein VP39"/>
    <property type="match status" value="1"/>
</dbReference>
<dbReference type="OrthoDB" id="7771310at2759"/>
<name>A0A1I8NVH2_STOCA</name>
<evidence type="ECO:0000313" key="3">
    <source>
        <dbReference type="Proteomes" id="UP000095300"/>
    </source>
</evidence>
<sequence>MNLPALYHKSHAAPKKDVGQLIREYSSKWKWRLDGADSLIDVGSGPGDVLIDYIYPLMPANFTKIIGSDISADMVDYAQRFYHFVEKCEFLTLDIGSPKPLPQGLQGQFDHVTSMLCLHWVQNHRLALNNMFKLLRPSGGDCFLIFMSSHTIFDAYLHINKDPKWSPYITTDVQRFVSPLHGCDQTKDVFTQMMEDEGFCEVEVDLRPRSINYGTVENFKENIKSVCGLIEYIPKSKQDEFMDDFVALMSEYAAKTGDLSDSQSKCSMKYDLLIAYGRKTVTI</sequence>
<gene>
    <name evidence="2" type="primary">106087705</name>
</gene>
<reference evidence="2" key="1">
    <citation type="submission" date="2020-05" db="UniProtKB">
        <authorList>
            <consortium name="EnsemblMetazoa"/>
        </authorList>
    </citation>
    <scope>IDENTIFICATION</scope>
    <source>
        <strain evidence="2">USDA</strain>
    </source>
</reference>
<dbReference type="CDD" id="cd02440">
    <property type="entry name" value="AdoMet_MTases"/>
    <property type="match status" value="1"/>
</dbReference>
<dbReference type="SUPFAM" id="SSF53335">
    <property type="entry name" value="S-adenosyl-L-methionine-dependent methyltransferases"/>
    <property type="match status" value="1"/>
</dbReference>
<dbReference type="Proteomes" id="UP000095300">
    <property type="component" value="Unassembled WGS sequence"/>
</dbReference>